<keyword evidence="3" id="KW-0411">Iron-sulfur</keyword>
<evidence type="ECO:0000256" key="2">
    <source>
        <dbReference type="ARBA" id="ARBA00023004"/>
    </source>
</evidence>
<proteinExistence type="predicted"/>
<dbReference type="PANTHER" id="PTHR43312">
    <property type="entry name" value="D-THREO-ALDOSE 1-DEHYDROGENASE"/>
    <property type="match status" value="1"/>
</dbReference>
<dbReference type="PRINTS" id="PR00069">
    <property type="entry name" value="ALDKETRDTASE"/>
</dbReference>
<dbReference type="PANTHER" id="PTHR43312:SF1">
    <property type="entry name" value="NADP-DEPENDENT OXIDOREDUCTASE DOMAIN-CONTAINING PROTEIN"/>
    <property type="match status" value="1"/>
</dbReference>
<feature type="domain" description="4Fe-4S ferredoxin-type" evidence="4">
    <location>
        <begin position="292"/>
        <end position="319"/>
    </location>
</feature>
<dbReference type="InterPro" id="IPR017900">
    <property type="entry name" value="4Fe4S_Fe_S_CS"/>
</dbReference>
<evidence type="ECO:0000313" key="5">
    <source>
        <dbReference type="EMBL" id="AOT72858.1"/>
    </source>
</evidence>
<reference evidence="5 6" key="1">
    <citation type="submission" date="2016-09" db="EMBL/GenBank/DDBJ databases">
        <title>Genomic analysis reveals versatility of anaerobic energy metabolism of Geosporobacter ferrireducens IRF9 of phylum Firmicutes.</title>
        <authorList>
            <person name="Kim S.-J."/>
        </authorList>
    </citation>
    <scope>NUCLEOTIDE SEQUENCE [LARGE SCALE GENOMIC DNA]</scope>
    <source>
        <strain evidence="5 6">IRF9</strain>
    </source>
</reference>
<dbReference type="RefSeq" id="WP_069981167.1">
    <property type="nucleotide sequence ID" value="NZ_CP017269.1"/>
</dbReference>
<dbReference type="InterPro" id="IPR023210">
    <property type="entry name" value="NADP_OxRdtase_dom"/>
</dbReference>
<dbReference type="SUPFAM" id="SSF54862">
    <property type="entry name" value="4Fe-4S ferredoxins"/>
    <property type="match status" value="1"/>
</dbReference>
<name>A0A1D8GPR7_9FIRM</name>
<dbReference type="Pfam" id="PF00248">
    <property type="entry name" value="Aldo_ket_red"/>
    <property type="match status" value="1"/>
</dbReference>
<dbReference type="InterPro" id="IPR053135">
    <property type="entry name" value="AKR2_Oxidoreductase"/>
</dbReference>
<keyword evidence="2" id="KW-0408">Iron</keyword>
<keyword evidence="1" id="KW-0479">Metal-binding</keyword>
<dbReference type="CDD" id="cd19100">
    <property type="entry name" value="AKR_unchar"/>
    <property type="match status" value="1"/>
</dbReference>
<dbReference type="STRING" id="1424294.Gferi_26860"/>
<dbReference type="GO" id="GO:0046872">
    <property type="term" value="F:metal ion binding"/>
    <property type="evidence" value="ECO:0007669"/>
    <property type="project" value="UniProtKB-KW"/>
</dbReference>
<dbReference type="InterPro" id="IPR020471">
    <property type="entry name" value="AKR"/>
</dbReference>
<accession>A0A1D8GPR7</accession>
<dbReference type="InterPro" id="IPR017896">
    <property type="entry name" value="4Fe4S_Fe-S-bd"/>
</dbReference>
<dbReference type="PROSITE" id="PS51379">
    <property type="entry name" value="4FE4S_FER_2"/>
    <property type="match status" value="2"/>
</dbReference>
<evidence type="ECO:0000313" key="6">
    <source>
        <dbReference type="Proteomes" id="UP000095743"/>
    </source>
</evidence>
<evidence type="ECO:0000256" key="1">
    <source>
        <dbReference type="ARBA" id="ARBA00022723"/>
    </source>
</evidence>
<dbReference type="GO" id="GO:0051536">
    <property type="term" value="F:iron-sulfur cluster binding"/>
    <property type="evidence" value="ECO:0007669"/>
    <property type="project" value="UniProtKB-KW"/>
</dbReference>
<dbReference type="KEGG" id="gfe:Gferi_26860"/>
<evidence type="ECO:0000256" key="3">
    <source>
        <dbReference type="ARBA" id="ARBA00023014"/>
    </source>
</evidence>
<dbReference type="Gene3D" id="3.20.20.100">
    <property type="entry name" value="NADP-dependent oxidoreductase domain"/>
    <property type="match status" value="1"/>
</dbReference>
<dbReference type="Proteomes" id="UP000095743">
    <property type="component" value="Chromosome"/>
</dbReference>
<organism evidence="5 6">
    <name type="scientific">Geosporobacter ferrireducens</name>
    <dbReference type="NCBI Taxonomy" id="1424294"/>
    <lineage>
        <taxon>Bacteria</taxon>
        <taxon>Bacillati</taxon>
        <taxon>Bacillota</taxon>
        <taxon>Clostridia</taxon>
        <taxon>Peptostreptococcales</taxon>
        <taxon>Thermotaleaceae</taxon>
        <taxon>Geosporobacter</taxon>
    </lineage>
</organism>
<dbReference type="SUPFAM" id="SSF51430">
    <property type="entry name" value="NAD(P)-linked oxidoreductase"/>
    <property type="match status" value="1"/>
</dbReference>
<feature type="domain" description="4Fe-4S ferredoxin-type" evidence="4">
    <location>
        <begin position="264"/>
        <end position="291"/>
    </location>
</feature>
<protein>
    <submittedName>
        <fullName evidence="5">Aldo/keto reductase</fullName>
    </submittedName>
</protein>
<keyword evidence="6" id="KW-1185">Reference proteome</keyword>
<gene>
    <name evidence="5" type="ORF">Gferi_26860</name>
</gene>
<dbReference type="GO" id="GO:0016491">
    <property type="term" value="F:oxidoreductase activity"/>
    <property type="evidence" value="ECO:0007669"/>
    <property type="project" value="InterPro"/>
</dbReference>
<dbReference type="PROSITE" id="PS00198">
    <property type="entry name" value="4FE4S_FER_1"/>
    <property type="match status" value="1"/>
</dbReference>
<dbReference type="EMBL" id="CP017269">
    <property type="protein sequence ID" value="AOT72858.1"/>
    <property type="molecule type" value="Genomic_DNA"/>
</dbReference>
<dbReference type="AlphaFoldDB" id="A0A1D8GPR7"/>
<dbReference type="InterPro" id="IPR036812">
    <property type="entry name" value="NAD(P)_OxRdtase_dom_sf"/>
</dbReference>
<dbReference type="Gene3D" id="3.30.70.20">
    <property type="match status" value="1"/>
</dbReference>
<dbReference type="OrthoDB" id="9804790at2"/>
<sequence length="319" mass="35535">MSSLEYRILGNTGIKVSRLCFGALTIGPLQSNRTVDQGAEILQEAFRQGINFIDTAELYQTYPHIRQAIKNIDRQQLVIATKSYAYDRMTAAASLEKARKELDLDQIDIFLLHEQESEYTIRGHLEALKYFIKMKEAGILRAVGISTHHISGVRAAAKMDDIDIIHPIVNISGLGIQDGSMEEMATALEEAHQRGKGIYGMKPLGGGNLIHTADQCFQFVLNLSFLDAIAVGMQTIEEVKANAMRFKGLPIPMEIQKKINTKPRKLHIDDWCEKCGSCIPNCSHQALSIKNNILTVDSKVCVLCGYCSNYCPNFCIKIV</sequence>
<evidence type="ECO:0000259" key="4">
    <source>
        <dbReference type="PROSITE" id="PS51379"/>
    </source>
</evidence>